<dbReference type="GO" id="GO:0043164">
    <property type="term" value="P:Gram-negative-bacterium-type cell wall biogenesis"/>
    <property type="evidence" value="ECO:0007669"/>
    <property type="project" value="TreeGrafter"/>
</dbReference>
<dbReference type="Proteomes" id="UP000228758">
    <property type="component" value="Unassembled WGS sequence"/>
</dbReference>
<comment type="caution">
    <text evidence="2">The sequence shown here is derived from an EMBL/GenBank/DDBJ whole genome shotgun (WGS) entry which is preliminary data.</text>
</comment>
<keyword evidence="3" id="KW-1185">Reference proteome</keyword>
<accession>A0A2M9CFU2</accession>
<proteinExistence type="predicted"/>
<dbReference type="InterPro" id="IPR051599">
    <property type="entry name" value="Cell_Envelope_Assoc"/>
</dbReference>
<dbReference type="GO" id="GO:0000270">
    <property type="term" value="P:peptidoglycan metabolic process"/>
    <property type="evidence" value="ECO:0007669"/>
    <property type="project" value="TreeGrafter"/>
</dbReference>
<evidence type="ECO:0000259" key="1">
    <source>
        <dbReference type="Pfam" id="PF02698"/>
    </source>
</evidence>
<evidence type="ECO:0000313" key="2">
    <source>
        <dbReference type="EMBL" id="PJJ70712.1"/>
    </source>
</evidence>
<protein>
    <submittedName>
        <fullName evidence="2">DUF218 domain-containing protein</fullName>
    </submittedName>
</protein>
<name>A0A2M9CFU2_9MICO</name>
<sequence>MRIRPLLFAAAALATRAHPDGAEAVVVLGYRNRGRRANYVNRYRVRAGLRSQRGGESSVLVLCGGAVGGDVAEAELMARYARERGYRGPLRLDRESRTTWENIRNAIPLIEHADAIKIVSNSLHAEKGRLYLAQMRPDLAERLVRADDYRFGEMLLLKPIAAVVGWRRRPRVVRTAAAAQASASASNTTVSSAG</sequence>
<gene>
    <name evidence="2" type="ORF">CLV46_0237</name>
</gene>
<dbReference type="Pfam" id="PF02698">
    <property type="entry name" value="DUF218"/>
    <property type="match status" value="1"/>
</dbReference>
<dbReference type="InterPro" id="IPR003848">
    <property type="entry name" value="DUF218"/>
</dbReference>
<dbReference type="CDD" id="cd06259">
    <property type="entry name" value="YdcF-like"/>
    <property type="match status" value="1"/>
</dbReference>
<dbReference type="RefSeq" id="WP_211282118.1">
    <property type="nucleotide sequence ID" value="NZ_PGFF01000001.1"/>
</dbReference>
<organism evidence="2 3">
    <name type="scientific">Diaminobutyricimonas aerilata</name>
    <dbReference type="NCBI Taxonomy" id="1162967"/>
    <lineage>
        <taxon>Bacteria</taxon>
        <taxon>Bacillati</taxon>
        <taxon>Actinomycetota</taxon>
        <taxon>Actinomycetes</taxon>
        <taxon>Micrococcales</taxon>
        <taxon>Microbacteriaceae</taxon>
        <taxon>Diaminobutyricimonas</taxon>
    </lineage>
</organism>
<dbReference type="EMBL" id="PGFF01000001">
    <property type="protein sequence ID" value="PJJ70712.1"/>
    <property type="molecule type" value="Genomic_DNA"/>
</dbReference>
<feature type="domain" description="DUF218" evidence="1">
    <location>
        <begin position="23"/>
        <end position="135"/>
    </location>
</feature>
<dbReference type="GO" id="GO:0005886">
    <property type="term" value="C:plasma membrane"/>
    <property type="evidence" value="ECO:0007669"/>
    <property type="project" value="TreeGrafter"/>
</dbReference>
<dbReference type="PANTHER" id="PTHR30336:SF4">
    <property type="entry name" value="ENVELOPE BIOGENESIS FACTOR ELYC"/>
    <property type="match status" value="1"/>
</dbReference>
<evidence type="ECO:0000313" key="3">
    <source>
        <dbReference type="Proteomes" id="UP000228758"/>
    </source>
</evidence>
<reference evidence="2 3" key="1">
    <citation type="submission" date="2017-11" db="EMBL/GenBank/DDBJ databases">
        <title>Genomic Encyclopedia of Archaeal and Bacterial Type Strains, Phase II (KMG-II): From Individual Species to Whole Genera.</title>
        <authorList>
            <person name="Goeker M."/>
        </authorList>
    </citation>
    <scope>NUCLEOTIDE SEQUENCE [LARGE SCALE GENOMIC DNA]</scope>
    <source>
        <strain evidence="2 3">DSM 27393</strain>
    </source>
</reference>
<dbReference type="PANTHER" id="PTHR30336">
    <property type="entry name" value="INNER MEMBRANE PROTEIN, PROBABLE PERMEASE"/>
    <property type="match status" value="1"/>
</dbReference>
<dbReference type="AlphaFoldDB" id="A0A2M9CFU2"/>